<dbReference type="InterPro" id="IPR052146">
    <property type="entry name" value="HOT1"/>
</dbReference>
<dbReference type="OrthoDB" id="4206214at2759"/>
<evidence type="ECO:0000259" key="1">
    <source>
        <dbReference type="Pfam" id="PF12550"/>
    </source>
</evidence>
<evidence type="ECO:0000259" key="2">
    <source>
        <dbReference type="Pfam" id="PF16787"/>
    </source>
</evidence>
<dbReference type="Pfam" id="PF16787">
    <property type="entry name" value="NDC10_II"/>
    <property type="match status" value="2"/>
</dbReference>
<dbReference type="GO" id="GO:0000978">
    <property type="term" value="F:RNA polymerase II cis-regulatory region sequence-specific DNA binding"/>
    <property type="evidence" value="ECO:0007669"/>
    <property type="project" value="TreeGrafter"/>
</dbReference>
<protein>
    <recommendedName>
        <fullName evidence="5">Ndc10 domain-containing protein</fullName>
    </recommendedName>
</protein>
<reference evidence="3 4" key="1">
    <citation type="submission" date="2015-08" db="EMBL/GenBank/DDBJ databases">
        <title>Emmonsia species relationships and genome sequence.</title>
        <authorList>
            <person name="Cuomo C.A."/>
            <person name="Schwartz I.S."/>
            <person name="Kenyon C."/>
            <person name="De Hoog G.S."/>
            <person name="Govender N.P."/>
            <person name="Botha A."/>
            <person name="Moreno L."/>
            <person name="De Vries M."/>
            <person name="Munoz J.F."/>
            <person name="Stielow J.B."/>
        </authorList>
    </citation>
    <scope>NUCLEOTIDE SEQUENCE [LARGE SCALE GENOMIC DNA]</scope>
    <source>
        <strain evidence="3 4">EI222</strain>
    </source>
</reference>
<dbReference type="GO" id="GO:0000981">
    <property type="term" value="F:DNA-binding transcription factor activity, RNA polymerase II-specific"/>
    <property type="evidence" value="ECO:0007669"/>
    <property type="project" value="TreeGrafter"/>
</dbReference>
<dbReference type="Proteomes" id="UP000242791">
    <property type="component" value="Unassembled WGS sequence"/>
</dbReference>
<feature type="domain" description="Ndc10" evidence="2">
    <location>
        <begin position="382"/>
        <end position="480"/>
    </location>
</feature>
<dbReference type="EMBL" id="LGTZ01000413">
    <property type="protein sequence ID" value="OJD25208.1"/>
    <property type="molecule type" value="Genomic_DNA"/>
</dbReference>
<name>A0A1J9Q9S7_9EURO</name>
<evidence type="ECO:0008006" key="5">
    <source>
        <dbReference type="Google" id="ProtNLM"/>
    </source>
</evidence>
<comment type="caution">
    <text evidence="3">The sequence shown here is derived from an EMBL/GenBank/DDBJ whole genome shotgun (WGS) entry which is preliminary data.</text>
</comment>
<dbReference type="Pfam" id="PF12550">
    <property type="entry name" value="GCR1_C"/>
    <property type="match status" value="1"/>
</dbReference>
<organism evidence="3 4">
    <name type="scientific">Blastomyces percursus</name>
    <dbReference type="NCBI Taxonomy" id="1658174"/>
    <lineage>
        <taxon>Eukaryota</taxon>
        <taxon>Fungi</taxon>
        <taxon>Dikarya</taxon>
        <taxon>Ascomycota</taxon>
        <taxon>Pezizomycotina</taxon>
        <taxon>Eurotiomycetes</taxon>
        <taxon>Eurotiomycetidae</taxon>
        <taxon>Onygenales</taxon>
        <taxon>Ajellomycetaceae</taxon>
        <taxon>Blastomyces</taxon>
    </lineage>
</organism>
<gene>
    <name evidence="3" type="ORF">ACJ73_03416</name>
</gene>
<dbReference type="InterPro" id="IPR022210">
    <property type="entry name" value="TF_GCR1-like"/>
</dbReference>
<dbReference type="Gene3D" id="1.10.443.20">
    <property type="entry name" value="Centromere DNA-binding protein complex CBF3 subunit, domain 2"/>
    <property type="match status" value="2"/>
</dbReference>
<evidence type="ECO:0000313" key="4">
    <source>
        <dbReference type="Proteomes" id="UP000242791"/>
    </source>
</evidence>
<dbReference type="PANTHER" id="PTHR37784:SF4">
    <property type="entry name" value="TRANSCRIPTION FACTOR-LIKE PROTEIN EUC1"/>
    <property type="match status" value="1"/>
</dbReference>
<dbReference type="InterPro" id="IPR031872">
    <property type="entry name" value="NDC10_II"/>
</dbReference>
<dbReference type="STRING" id="1658174.A0A1J9Q9S7"/>
<evidence type="ECO:0000313" key="3">
    <source>
        <dbReference type="EMBL" id="OJD25208.1"/>
    </source>
</evidence>
<keyword evidence="4" id="KW-1185">Reference proteome</keyword>
<proteinExistence type="predicted"/>
<sequence>MSSKPCLSRTAVAAAASEQQELLNQELRGHVQMAMEEAREARPKNTVAQYDRRQEEWKMFCHEKGFQDGELVTEEKLVFFLRTCVLGREYKPNQRSRNRTNQDGEVIVQTIGHPTVRAYRSAIVNLWSYQQSCRTNLHPHPVGHAAKALPKTNRRQEDKRKRAEFVDRGAGTLLDGYNEKDIVRFVEHCWTGWSESRSKSTLSVEPHLRTAVDFLMGHNMLLRGESRRMTELADLFTLELDNEGPTPCFPMVLIMSNGKTNQMGRIEYATVGQHREPMLCTMSQLAFYLFYPWDVVQEPLPQFHRCEKWYNLHLIKGADPRVKMAYETQLDWVNRVFNRTGLIALNKTHVGRANGARTAELAGFSDSQIRRAGRWNSDALIRVSPPDELVQAIWPWTDDYLQWFESYDSRDRQSVFMMPAIQGLQQKPGERLDRDDLAAQGFLHLLQQLRTILLQDSALMQPKFPEHPVWTHSVFQRNDYSEFAEAVRLANTQTEEPYEVRLRQTVPQVADQLRIIRQDFGVATDCLHAAIQRGFGSLEAQVGDLVNGRVSFIVRACPDVGAGSGDGLRTAAAAGDGGAGFESEFDTGAGAGVGASTEGARTAAVAIEGAGLHADYQLSRTVNTVPDLWREWTVGLAGSPSVQSLNASYGSRWRKTPAEQMFYSRRKVIIDSITVRKRKRGNDAAAVEELELVRQRGNLTLNGLSKLLKKTRTDSSS</sequence>
<dbReference type="AlphaFoldDB" id="A0A1J9Q9S7"/>
<dbReference type="GO" id="GO:0060963">
    <property type="term" value="P:positive regulation of ribosomal protein gene transcription by RNA polymerase II"/>
    <property type="evidence" value="ECO:0007669"/>
    <property type="project" value="TreeGrafter"/>
</dbReference>
<accession>A0A1J9Q9S7</accession>
<feature type="domain" description="Ndc10" evidence="2">
    <location>
        <begin position="131"/>
        <end position="379"/>
    </location>
</feature>
<dbReference type="InterPro" id="IPR038279">
    <property type="entry name" value="Ndc10_dom2_sf"/>
</dbReference>
<dbReference type="PANTHER" id="PTHR37784">
    <property type="entry name" value="PROTEIN MSN1"/>
    <property type="match status" value="1"/>
</dbReference>
<feature type="domain" description="Transcription activator GCR1-like" evidence="1">
    <location>
        <begin position="616"/>
        <end position="694"/>
    </location>
</feature>
<dbReference type="VEuPathDB" id="FungiDB:ACJ73_03416"/>